<dbReference type="PANTHER" id="PTHR48051:SF1">
    <property type="entry name" value="RAS SUPPRESSOR PROTEIN 1"/>
    <property type="match status" value="1"/>
</dbReference>
<name>A0A0K2T2H8_LEPSM</name>
<dbReference type="SUPFAM" id="SSF52058">
    <property type="entry name" value="L domain-like"/>
    <property type="match status" value="2"/>
</dbReference>
<keyword evidence="2" id="KW-0677">Repeat</keyword>
<proteinExistence type="predicted"/>
<dbReference type="GO" id="GO:0005737">
    <property type="term" value="C:cytoplasm"/>
    <property type="evidence" value="ECO:0007669"/>
    <property type="project" value="TreeGrafter"/>
</dbReference>
<dbReference type="FunFam" id="3.80.10.10:FF:000116">
    <property type="entry name" value="Leucine-rich repeat-containing protein 40"/>
    <property type="match status" value="1"/>
</dbReference>
<evidence type="ECO:0000256" key="3">
    <source>
        <dbReference type="SAM" id="MobiDB-lite"/>
    </source>
</evidence>
<dbReference type="PRINTS" id="PR00019">
    <property type="entry name" value="LEURICHRPT"/>
</dbReference>
<keyword evidence="1" id="KW-0433">Leucine-rich repeat</keyword>
<evidence type="ECO:0000256" key="2">
    <source>
        <dbReference type="ARBA" id="ARBA00022737"/>
    </source>
</evidence>
<feature type="compositionally biased region" description="Polar residues" evidence="3">
    <location>
        <begin position="44"/>
        <end position="56"/>
    </location>
</feature>
<dbReference type="PANTHER" id="PTHR48051">
    <property type="match status" value="1"/>
</dbReference>
<feature type="compositionally biased region" description="Basic and acidic residues" evidence="3">
    <location>
        <begin position="33"/>
        <end position="43"/>
    </location>
</feature>
<evidence type="ECO:0000313" key="4">
    <source>
        <dbReference type="EMBL" id="CDW19636.1"/>
    </source>
</evidence>
<sequence>MTGRGRGRSTTTSTNATNVKSNSLKGTSQFQKFRREQINRMKTESQGINKDSEKSSTLIKQARTKGVLNLSNKSLSSVPDTVWKINDPDQSRTKSISLSMDRVAESNWWDEVDITKLILASNKLTQISENISSLVSLQVIDLHDNLIVALPKEIGSLENLIKLNVNHNKIKDLPDDMQNLIKLKTFSAAHNSLKCLSSSIISRWESLDELDLSHNHLQNLTSDVGFLSQLTRLSLSYNQIREVPSELSFLRRLTMVELSHNQIQSVGDIFSESTCLEQLYLQNNEIKDFPLLNGKLKELHLGYNKIKEIPPEHLQKLQHLVFLDLKFNKVSAIPEEIASLQSLERLDFANNCLVDLPSVLGLLPNVMSIVFEGNPIKTIRRDILNRGANGLMKYLRSRMDPETVVIDSIRGKSPIKEHKVQPIIPDKYSIRKSRGICMSGANLSELPEEVILSGIEAKEIMIIDLSKNSFSLFPSNLEPILSKITELNLSQNRLESIPESLQTQAPNLEFINLSNNRLTTFNYYGNFLREINLTQNRFTAIPESMYSCPKLEILIISENKITEIDVDSLTKIKRLATLDLSYNDIKTVPPQLGNMKQIVHLQLSGNAFRVPRAELLAKGTQSVMAYLRSRIPA</sequence>
<dbReference type="OrthoDB" id="676979at2759"/>
<dbReference type="InterPro" id="IPR003591">
    <property type="entry name" value="Leu-rich_rpt_typical-subtyp"/>
</dbReference>
<dbReference type="InterPro" id="IPR001611">
    <property type="entry name" value="Leu-rich_rpt"/>
</dbReference>
<dbReference type="SMART" id="SM00365">
    <property type="entry name" value="LRR_SD22"/>
    <property type="match status" value="7"/>
</dbReference>
<dbReference type="Pfam" id="PF13855">
    <property type="entry name" value="LRR_8"/>
    <property type="match status" value="3"/>
</dbReference>
<dbReference type="Gene3D" id="3.80.10.10">
    <property type="entry name" value="Ribonuclease Inhibitor"/>
    <property type="match status" value="4"/>
</dbReference>
<accession>A0A0K2T2H8</accession>
<dbReference type="AlphaFoldDB" id="A0A0K2T2H8"/>
<dbReference type="InterPro" id="IPR025875">
    <property type="entry name" value="Leu-rich_rpt_4"/>
</dbReference>
<protein>
    <submittedName>
        <fullName evidence="4">Leucinerich repeatcontaining protein 40like [Metaseiulus occidentalis]</fullName>
    </submittedName>
</protein>
<dbReference type="SMART" id="SM00369">
    <property type="entry name" value="LRR_TYP"/>
    <property type="match status" value="13"/>
</dbReference>
<dbReference type="EMBL" id="HACA01002275">
    <property type="protein sequence ID" value="CDW19636.1"/>
    <property type="molecule type" value="Transcribed_RNA"/>
</dbReference>
<feature type="region of interest" description="Disordered" evidence="3">
    <location>
        <begin position="1"/>
        <end position="56"/>
    </location>
</feature>
<organism evidence="4">
    <name type="scientific">Lepeophtheirus salmonis</name>
    <name type="common">Salmon louse</name>
    <name type="synonym">Caligus salmonis</name>
    <dbReference type="NCBI Taxonomy" id="72036"/>
    <lineage>
        <taxon>Eukaryota</taxon>
        <taxon>Metazoa</taxon>
        <taxon>Ecdysozoa</taxon>
        <taxon>Arthropoda</taxon>
        <taxon>Crustacea</taxon>
        <taxon>Multicrustacea</taxon>
        <taxon>Hexanauplia</taxon>
        <taxon>Copepoda</taxon>
        <taxon>Siphonostomatoida</taxon>
        <taxon>Caligidae</taxon>
        <taxon>Lepeophtheirus</taxon>
    </lineage>
</organism>
<dbReference type="FunFam" id="3.80.10.10:FF:000193">
    <property type="entry name" value="Leucine-rich repeat-containing protein 40"/>
    <property type="match status" value="1"/>
</dbReference>
<dbReference type="Pfam" id="PF12799">
    <property type="entry name" value="LRR_4"/>
    <property type="match status" value="2"/>
</dbReference>
<dbReference type="InterPro" id="IPR032675">
    <property type="entry name" value="LRR_dom_sf"/>
</dbReference>
<feature type="compositionally biased region" description="Polar residues" evidence="3">
    <location>
        <begin position="15"/>
        <end position="31"/>
    </location>
</feature>
<evidence type="ECO:0000256" key="1">
    <source>
        <dbReference type="ARBA" id="ARBA00022614"/>
    </source>
</evidence>
<dbReference type="PROSITE" id="PS51450">
    <property type="entry name" value="LRR"/>
    <property type="match status" value="6"/>
</dbReference>
<reference evidence="4" key="1">
    <citation type="submission" date="2014-05" db="EMBL/GenBank/DDBJ databases">
        <authorList>
            <person name="Chronopoulou M."/>
        </authorList>
    </citation>
    <scope>NUCLEOTIDE SEQUENCE</scope>
    <source>
        <tissue evidence="4">Whole organism</tissue>
    </source>
</reference>
<feature type="compositionally biased region" description="Low complexity" evidence="3">
    <location>
        <begin position="1"/>
        <end position="14"/>
    </location>
</feature>
<dbReference type="InterPro" id="IPR050216">
    <property type="entry name" value="LRR_domain-containing"/>
</dbReference>
<dbReference type="SMART" id="SM00364">
    <property type="entry name" value="LRR_BAC"/>
    <property type="match status" value="7"/>
</dbReference>